<dbReference type="EMBL" id="WBUI01000034">
    <property type="protein sequence ID" value="KAB2929250.1"/>
    <property type="molecule type" value="Genomic_DNA"/>
</dbReference>
<comment type="caution">
    <text evidence="1">The sequence shown here is derived from an EMBL/GenBank/DDBJ whole genome shotgun (WGS) entry which is preliminary data.</text>
</comment>
<dbReference type="AlphaFoldDB" id="A0A833LV67"/>
<organism evidence="1 2">
    <name type="scientific">Leptonema illini</name>
    <dbReference type="NCBI Taxonomy" id="183"/>
    <lineage>
        <taxon>Bacteria</taxon>
        <taxon>Pseudomonadati</taxon>
        <taxon>Spirochaetota</taxon>
        <taxon>Spirochaetia</taxon>
        <taxon>Leptospirales</taxon>
        <taxon>Leptospiraceae</taxon>
        <taxon>Leptonema</taxon>
    </lineage>
</organism>
<evidence type="ECO:0000313" key="1">
    <source>
        <dbReference type="EMBL" id="KAB2929250.1"/>
    </source>
</evidence>
<accession>A0A833LV67</accession>
<protein>
    <recommendedName>
        <fullName evidence="3">Peptidase C39-like domain-containing protein</fullName>
    </recommendedName>
</protein>
<evidence type="ECO:0008006" key="3">
    <source>
        <dbReference type="Google" id="ProtNLM"/>
    </source>
</evidence>
<dbReference type="Proteomes" id="UP000460298">
    <property type="component" value="Unassembled WGS sequence"/>
</dbReference>
<proteinExistence type="predicted"/>
<evidence type="ECO:0000313" key="2">
    <source>
        <dbReference type="Proteomes" id="UP000460298"/>
    </source>
</evidence>
<name>A0A833LV67_9LEPT</name>
<reference evidence="1 2" key="1">
    <citation type="submission" date="2019-10" db="EMBL/GenBank/DDBJ databases">
        <title>Extracellular Electron Transfer in a Candidatus Methanoperedens spp. Enrichment Culture.</title>
        <authorList>
            <person name="Berger S."/>
            <person name="Rangel Shaw D."/>
            <person name="Berben T."/>
            <person name="In 'T Zandt M."/>
            <person name="Frank J."/>
            <person name="Reimann J."/>
            <person name="Jetten M.S.M."/>
            <person name="Welte C.U."/>
        </authorList>
    </citation>
    <scope>NUCLEOTIDE SEQUENCE [LARGE SCALE GENOMIC DNA]</scope>
    <source>
        <strain evidence="1">SB12</strain>
    </source>
</reference>
<gene>
    <name evidence="1" type="ORF">F9K24_20315</name>
</gene>
<sequence length="214" mass="23582">MILDIPYNTQIDNAVGRYGQGQITVGPSAQCGYNMQCHVMYPLTHDASDAWVARYVGSLENTISPDALGTMVKASMGWYWIDPRTKAYLPNRRVGAAINAHALACEIMAVQIDPSISVVMRAQGNIDEICRAIDGGSPVGIFTQLTPSGHFIALIGYEHTANGLVFVAHDSYGNFYPSWNPQSLGKGASVRYPADWLLSRLPGGWGWYYYWKRS</sequence>